<organism evidence="1 2">
    <name type="scientific">Larimichthys crocea</name>
    <name type="common">Large yellow croaker</name>
    <name type="synonym">Pseudosciaena crocea</name>
    <dbReference type="NCBI Taxonomy" id="215358"/>
    <lineage>
        <taxon>Eukaryota</taxon>
        <taxon>Metazoa</taxon>
        <taxon>Chordata</taxon>
        <taxon>Craniata</taxon>
        <taxon>Vertebrata</taxon>
        <taxon>Euteleostomi</taxon>
        <taxon>Actinopterygii</taxon>
        <taxon>Neopterygii</taxon>
        <taxon>Teleostei</taxon>
        <taxon>Neoteleostei</taxon>
        <taxon>Acanthomorphata</taxon>
        <taxon>Eupercaria</taxon>
        <taxon>Sciaenidae</taxon>
        <taxon>Larimichthys</taxon>
    </lineage>
</organism>
<name>A0ACD3QRS8_LARCR</name>
<protein>
    <submittedName>
        <fullName evidence="1">Uncharacterized protein</fullName>
    </submittedName>
</protein>
<dbReference type="EMBL" id="CM011689">
    <property type="protein sequence ID" value="TMS09203.1"/>
    <property type="molecule type" value="Genomic_DNA"/>
</dbReference>
<accession>A0ACD3QRS8</accession>
<evidence type="ECO:0000313" key="2">
    <source>
        <dbReference type="Proteomes" id="UP000793456"/>
    </source>
</evidence>
<dbReference type="Proteomes" id="UP000793456">
    <property type="component" value="Chromosome XVI"/>
</dbReference>
<comment type="caution">
    <text evidence="1">The sequence shown here is derived from an EMBL/GenBank/DDBJ whole genome shotgun (WGS) entry which is preliminary data.</text>
</comment>
<evidence type="ECO:0000313" key="1">
    <source>
        <dbReference type="EMBL" id="TMS09203.1"/>
    </source>
</evidence>
<reference evidence="1" key="1">
    <citation type="submission" date="2018-11" db="EMBL/GenBank/DDBJ databases">
        <title>The sequence and de novo assembly of Larimichthys crocea genome using PacBio and Hi-C technologies.</title>
        <authorList>
            <person name="Xu P."/>
            <person name="Chen B."/>
            <person name="Zhou Z."/>
            <person name="Ke Q."/>
            <person name="Wu Y."/>
            <person name="Bai H."/>
            <person name="Pu F."/>
        </authorList>
    </citation>
    <scope>NUCLEOTIDE SEQUENCE</scope>
    <source>
        <tissue evidence="1">Muscle</tissue>
    </source>
</reference>
<keyword evidence="2" id="KW-1185">Reference proteome</keyword>
<proteinExistence type="predicted"/>
<gene>
    <name evidence="1" type="ORF">E3U43_014750</name>
</gene>
<sequence length="236" mass="25549">MTSFTATRPEPITREIKSIKPNQKPAASAGFPPFTLSAPRASRGCVGNVTCFSTLTPTAKDTTEPISHQLKHPVRLCRPGSASHCTTVNEMRAVLCATCERPRLATAASNVQESLMSVPTSPNTEWQCKSCTVVNQGSSILCEVCERPRLATRPPVAPVLSSPGSLSDSGTKWMCQFCTYVNTKPGSRCVRCATCQVKTLPPEFLCPCPSSRLRPAPKINRSRSRGPNQSRDSTRI</sequence>